<feature type="non-terminal residue" evidence="1">
    <location>
        <position position="1"/>
    </location>
</feature>
<protein>
    <submittedName>
        <fullName evidence="1">Uncharacterized protein</fullName>
    </submittedName>
</protein>
<reference evidence="1" key="1">
    <citation type="journal article" date="2020" name="Fungal Divers.">
        <title>Resolving the Mortierellaceae phylogeny through synthesis of multi-gene phylogenetics and phylogenomics.</title>
        <authorList>
            <person name="Vandepol N."/>
            <person name="Liber J."/>
            <person name="Desiro A."/>
            <person name="Na H."/>
            <person name="Kennedy M."/>
            <person name="Barry K."/>
            <person name="Grigoriev I.V."/>
            <person name="Miller A.N."/>
            <person name="O'Donnell K."/>
            <person name="Stajich J.E."/>
            <person name="Bonito G."/>
        </authorList>
    </citation>
    <scope>NUCLEOTIDE SEQUENCE</scope>
    <source>
        <strain evidence="1">NVP1</strain>
    </source>
</reference>
<name>A0A9P5VGH9_9FUNG</name>
<sequence length="363" mass="40654">MPRFAAFFIYSSEQDAHSAFSTLLSSTIVPQQLQATIKDKYEIWRRNDGRNYWASVAASTQIAVTTKRTVAEVVSASEHVAKKLIQEHGNDMVRSAVAIPSPGLARSLSDDDSTVKKVSFLETEYATESEPSDNNYIDSNPSSARSSLNSIDFSFVNWLVGPGTTSSRLDTAARLFVGRLDVSEVLMTARRTIVKNQSRITSIPDLLTLNFIFNVEFMTKHLSSDICTAIMHVDVSPPTNDEIRMWSECLLYAAGHSFLDTKIYIQDNIKARTLIGDLLRAYTTRPGLWQDPSVQIFDPPLLPKNEDTYMEVVVKSLIIGVVGELDVVDHWSRDPLPTSQGFEEAYYPDYYAEKANLPFMVVE</sequence>
<accession>A0A9P5VGH9</accession>
<evidence type="ECO:0000313" key="2">
    <source>
        <dbReference type="Proteomes" id="UP000696485"/>
    </source>
</evidence>
<gene>
    <name evidence="1" type="ORF">BG006_002988</name>
</gene>
<evidence type="ECO:0000313" key="1">
    <source>
        <dbReference type="EMBL" id="KAF9319457.1"/>
    </source>
</evidence>
<comment type="caution">
    <text evidence="1">The sequence shown here is derived from an EMBL/GenBank/DDBJ whole genome shotgun (WGS) entry which is preliminary data.</text>
</comment>
<dbReference type="EMBL" id="JAAAUY010001760">
    <property type="protein sequence ID" value="KAF9319457.1"/>
    <property type="molecule type" value="Genomic_DNA"/>
</dbReference>
<dbReference type="AlphaFoldDB" id="A0A9P5VGH9"/>
<dbReference type="Proteomes" id="UP000696485">
    <property type="component" value="Unassembled WGS sequence"/>
</dbReference>
<organism evidence="1 2">
    <name type="scientific">Podila minutissima</name>
    <dbReference type="NCBI Taxonomy" id="64525"/>
    <lineage>
        <taxon>Eukaryota</taxon>
        <taxon>Fungi</taxon>
        <taxon>Fungi incertae sedis</taxon>
        <taxon>Mucoromycota</taxon>
        <taxon>Mortierellomycotina</taxon>
        <taxon>Mortierellomycetes</taxon>
        <taxon>Mortierellales</taxon>
        <taxon>Mortierellaceae</taxon>
        <taxon>Podila</taxon>
    </lineage>
</organism>
<keyword evidence="2" id="KW-1185">Reference proteome</keyword>
<proteinExistence type="predicted"/>